<dbReference type="PANTHER" id="PTHR46910">
    <property type="entry name" value="TRANSCRIPTION FACTOR PDR1"/>
    <property type="match status" value="1"/>
</dbReference>
<dbReference type="Proteomes" id="UP000191285">
    <property type="component" value="Unassembled WGS sequence"/>
</dbReference>
<dbReference type="Pfam" id="PF04082">
    <property type="entry name" value="Fungal_trans"/>
    <property type="match status" value="1"/>
</dbReference>
<gene>
    <name evidence="4" type="ORF">PENSTE_c025G01802</name>
</gene>
<dbReference type="GO" id="GO:0008270">
    <property type="term" value="F:zinc ion binding"/>
    <property type="evidence" value="ECO:0007669"/>
    <property type="project" value="InterPro"/>
</dbReference>
<dbReference type="GO" id="GO:0003700">
    <property type="term" value="F:DNA-binding transcription factor activity"/>
    <property type="evidence" value="ECO:0007669"/>
    <property type="project" value="InterPro"/>
</dbReference>
<evidence type="ECO:0000313" key="5">
    <source>
        <dbReference type="Proteomes" id="UP000191285"/>
    </source>
</evidence>
<feature type="domain" description="Xylanolytic transcriptional activator regulatory" evidence="3">
    <location>
        <begin position="189"/>
        <end position="263"/>
    </location>
</feature>
<sequence>MSLVTGAFQFHNSAPNASMTAFPGGSTSDTLPERRSARSGISIPWMQGSRSVIAELIRLLPTRQVASLLVDTYFDRVHWFILIFHQDDFRRKWQQMYEFSEEALLERYHNPGFISTFLVVIAIGLHYAGSHRQEILQAHGVDHIALKETIFSAIRAKLLDIVSLGSLESVQTCVLLGTYYLYHGNPGLAWPVCGCGLRVAQALNLHRKLPTNSDTKVREAETRKRCWWAIYEIETFCSMSYGYPHGINDADCDVELLDPLATSSGQSPAIFDETHQCPASLLSYKYLMSKLSVLVKDILTDLYGISHQGNGQKENSGSHNLQNLIRKISKLDTRLREWRKEIPSALRPNTDTTSYSSAEEMDHDIGASGPKFERHIYQLQALSLELTYENARILLHRPLLSYKFVNKPDTQISPSSMPLSSNPIQLSSAACRDAALHTSNLGDSPIFNLAADTYAATFIGIHTFTAGVMLCILTSIEPLSPESHESKMGLSRLMKMQTHLKSRTHSTLAAQGLEIIERLTRLVMEKELKEIVNDKPGPEPRAQPRQNQDYESAVQSQNNTTTGPPELQGEGIFDFIEDPAMSQALFDFDQAISGSDINIPLEHLFPDIAGPGNGFTQEQAWIWGMDTSQFPGFD</sequence>
<dbReference type="SMART" id="SM00906">
    <property type="entry name" value="Fungal_trans"/>
    <property type="match status" value="1"/>
</dbReference>
<dbReference type="OrthoDB" id="3266505at2759"/>
<feature type="compositionally biased region" description="Polar residues" evidence="2">
    <location>
        <begin position="544"/>
        <end position="563"/>
    </location>
</feature>
<proteinExistence type="predicted"/>
<name>A0A1V6SRC4_9EURO</name>
<dbReference type="InterPro" id="IPR007219">
    <property type="entry name" value="XnlR_reg_dom"/>
</dbReference>
<feature type="region of interest" description="Disordered" evidence="2">
    <location>
        <begin position="530"/>
        <end position="569"/>
    </location>
</feature>
<comment type="caution">
    <text evidence="4">The sequence shown here is derived from an EMBL/GenBank/DDBJ whole genome shotgun (WGS) entry which is preliminary data.</text>
</comment>
<evidence type="ECO:0000256" key="1">
    <source>
        <dbReference type="ARBA" id="ARBA00023242"/>
    </source>
</evidence>
<dbReference type="GO" id="GO:0003677">
    <property type="term" value="F:DNA binding"/>
    <property type="evidence" value="ECO:0007669"/>
    <property type="project" value="InterPro"/>
</dbReference>
<protein>
    <recommendedName>
        <fullName evidence="3">Xylanolytic transcriptional activator regulatory domain-containing protein</fullName>
    </recommendedName>
</protein>
<evidence type="ECO:0000256" key="2">
    <source>
        <dbReference type="SAM" id="MobiDB-lite"/>
    </source>
</evidence>
<dbReference type="PANTHER" id="PTHR46910:SF17">
    <property type="entry name" value="SCFA-RELATED"/>
    <property type="match status" value="1"/>
</dbReference>
<accession>A0A1V6SRC4</accession>
<evidence type="ECO:0000259" key="3">
    <source>
        <dbReference type="SMART" id="SM00906"/>
    </source>
</evidence>
<dbReference type="EMBL" id="MLKD01000025">
    <property type="protein sequence ID" value="OQE16219.1"/>
    <property type="molecule type" value="Genomic_DNA"/>
</dbReference>
<evidence type="ECO:0000313" key="4">
    <source>
        <dbReference type="EMBL" id="OQE16219.1"/>
    </source>
</evidence>
<dbReference type="CDD" id="cd12148">
    <property type="entry name" value="fungal_TF_MHR"/>
    <property type="match status" value="1"/>
</dbReference>
<keyword evidence="5" id="KW-1185">Reference proteome</keyword>
<dbReference type="InterPro" id="IPR050987">
    <property type="entry name" value="AtrR-like"/>
</dbReference>
<dbReference type="AlphaFoldDB" id="A0A1V6SRC4"/>
<reference evidence="5" key="1">
    <citation type="journal article" date="2017" name="Nat. Microbiol.">
        <title>Global analysis of biosynthetic gene clusters reveals vast potential of secondary metabolite production in Penicillium species.</title>
        <authorList>
            <person name="Nielsen J.C."/>
            <person name="Grijseels S."/>
            <person name="Prigent S."/>
            <person name="Ji B."/>
            <person name="Dainat J."/>
            <person name="Nielsen K.F."/>
            <person name="Frisvad J.C."/>
            <person name="Workman M."/>
            <person name="Nielsen J."/>
        </authorList>
    </citation>
    <scope>NUCLEOTIDE SEQUENCE [LARGE SCALE GENOMIC DNA]</scope>
    <source>
        <strain evidence="5">IBT 24891</strain>
    </source>
</reference>
<dbReference type="GO" id="GO:0006351">
    <property type="term" value="P:DNA-templated transcription"/>
    <property type="evidence" value="ECO:0007669"/>
    <property type="project" value="InterPro"/>
</dbReference>
<keyword evidence="1" id="KW-0539">Nucleus</keyword>
<organism evidence="4 5">
    <name type="scientific">Penicillium steckii</name>
    <dbReference type="NCBI Taxonomy" id="303698"/>
    <lineage>
        <taxon>Eukaryota</taxon>
        <taxon>Fungi</taxon>
        <taxon>Dikarya</taxon>
        <taxon>Ascomycota</taxon>
        <taxon>Pezizomycotina</taxon>
        <taxon>Eurotiomycetes</taxon>
        <taxon>Eurotiomycetidae</taxon>
        <taxon>Eurotiales</taxon>
        <taxon>Aspergillaceae</taxon>
        <taxon>Penicillium</taxon>
    </lineage>
</organism>